<dbReference type="Gene3D" id="3.90.550.10">
    <property type="entry name" value="Spore Coat Polysaccharide Biosynthesis Protein SpsA, Chain A"/>
    <property type="match status" value="1"/>
</dbReference>
<dbReference type="InterPro" id="IPR029044">
    <property type="entry name" value="Nucleotide-diphossugar_trans"/>
</dbReference>
<reference evidence="1" key="1">
    <citation type="submission" date="2017-02" db="UniProtKB">
        <authorList>
            <consortium name="WormBaseParasite"/>
        </authorList>
    </citation>
    <scope>IDENTIFICATION</scope>
</reference>
<dbReference type="InterPro" id="IPR004988">
    <property type="entry name" value="DUF273"/>
</dbReference>
<evidence type="ECO:0000313" key="1">
    <source>
        <dbReference type="WBParaSite" id="ACOC_0000492701-mRNA-1"/>
    </source>
</evidence>
<dbReference type="Pfam" id="PF03314">
    <property type="entry name" value="DUF273"/>
    <property type="match status" value="2"/>
</dbReference>
<proteinExistence type="predicted"/>
<protein>
    <submittedName>
        <fullName evidence="1">Hexosyltransferase</fullName>
    </submittedName>
</protein>
<accession>A0A0R3PK55</accession>
<dbReference type="PANTHER" id="PTHR31562:SF9">
    <property type="entry name" value="GLYCOSYLTRANSFERASE FAMILY 8 PROTEIN"/>
    <property type="match status" value="1"/>
</dbReference>
<dbReference type="PANTHER" id="PTHR31562">
    <property type="entry name" value="PROTEIN CBG18972"/>
    <property type="match status" value="1"/>
</dbReference>
<organism evidence="1">
    <name type="scientific">Angiostrongylus costaricensis</name>
    <name type="common">Nematode worm</name>
    <dbReference type="NCBI Taxonomy" id="334426"/>
    <lineage>
        <taxon>Eukaryota</taxon>
        <taxon>Metazoa</taxon>
        <taxon>Ecdysozoa</taxon>
        <taxon>Nematoda</taxon>
        <taxon>Chromadorea</taxon>
        <taxon>Rhabditida</taxon>
        <taxon>Rhabditina</taxon>
        <taxon>Rhabditomorpha</taxon>
        <taxon>Strongyloidea</taxon>
        <taxon>Metastrongylidae</taxon>
        <taxon>Angiostrongylus</taxon>
    </lineage>
</organism>
<dbReference type="AlphaFoldDB" id="A0A0R3PK55"/>
<dbReference type="WBParaSite" id="ACOC_0000492701-mRNA-1">
    <property type="protein sequence ID" value="ACOC_0000492701-mRNA-1"/>
    <property type="gene ID" value="ACOC_0000492701"/>
</dbReference>
<dbReference type="OMA" id="EACIRHI"/>
<name>A0A0R3PK55_ANGCS</name>
<sequence length="223" mass="25999">LEAIQISAAVLEFEVFVQVFFRRHCVVAQFLKEFTEFDYVLFIDSDIGVVNPKRRIEEFIDPKMEIIFYDRFFNWEVMAGSYLVRDSKWSQTFLKGKFFMHRAYLAELIMPANNVELPVCLSIYNNSKGFPDLFLYEACIRNALGSNTTFGKIKILPKGTGWARDNWMTNSKWNKDRDFMIHNWKNEQLRAYSKIPLPLSSESGSKWYNPTVGPVELSLCTPG</sequence>